<dbReference type="Pfam" id="PF01031">
    <property type="entry name" value="Dynamin_M"/>
    <property type="match status" value="1"/>
</dbReference>
<dbReference type="InterPro" id="IPR027417">
    <property type="entry name" value="P-loop_NTPase"/>
</dbReference>
<evidence type="ECO:0000259" key="3">
    <source>
        <dbReference type="PROSITE" id="PS51388"/>
    </source>
</evidence>
<dbReference type="InterPro" id="IPR020850">
    <property type="entry name" value="GED_dom"/>
</dbReference>
<dbReference type="Pfam" id="PF00350">
    <property type="entry name" value="Dynamin_N"/>
    <property type="match status" value="1"/>
</dbReference>
<dbReference type="InterPro" id="IPR030381">
    <property type="entry name" value="G_DYNAMIN_dom"/>
</dbReference>
<name>A0A4S4LRH8_9AGAM</name>
<dbReference type="GO" id="GO:0003924">
    <property type="term" value="F:GTPase activity"/>
    <property type="evidence" value="ECO:0007669"/>
    <property type="project" value="InterPro"/>
</dbReference>
<dbReference type="InterPro" id="IPR045063">
    <property type="entry name" value="Dynamin_N"/>
</dbReference>
<protein>
    <recommendedName>
        <fullName evidence="7">GED domain-containing protein</fullName>
    </recommendedName>
</protein>
<dbReference type="InterPro" id="IPR001401">
    <property type="entry name" value="Dynamin_GTPase"/>
</dbReference>
<evidence type="ECO:0000313" key="5">
    <source>
        <dbReference type="EMBL" id="THH14151.1"/>
    </source>
</evidence>
<dbReference type="CDD" id="cd08771">
    <property type="entry name" value="DLP_1"/>
    <property type="match status" value="1"/>
</dbReference>
<dbReference type="Pfam" id="PF02212">
    <property type="entry name" value="GED"/>
    <property type="match status" value="1"/>
</dbReference>
<dbReference type="PANTHER" id="PTHR11566">
    <property type="entry name" value="DYNAMIN"/>
    <property type="match status" value="1"/>
</dbReference>
<feature type="domain" description="GED" evidence="3">
    <location>
        <begin position="656"/>
        <end position="756"/>
    </location>
</feature>
<reference evidence="5 6" key="1">
    <citation type="submission" date="2019-02" db="EMBL/GenBank/DDBJ databases">
        <title>Genome sequencing of the rare red list fungi Bondarzewia mesenterica.</title>
        <authorList>
            <person name="Buettner E."/>
            <person name="Kellner H."/>
        </authorList>
    </citation>
    <scope>NUCLEOTIDE SEQUENCE [LARGE SCALE GENOMIC DNA]</scope>
    <source>
        <strain evidence="5 6">DSM 108281</strain>
    </source>
</reference>
<dbReference type="GO" id="GO:0016020">
    <property type="term" value="C:membrane"/>
    <property type="evidence" value="ECO:0007669"/>
    <property type="project" value="TreeGrafter"/>
</dbReference>
<dbReference type="InterPro" id="IPR003130">
    <property type="entry name" value="GED"/>
</dbReference>
<accession>A0A4S4LRH8</accession>
<comment type="caution">
    <text evidence="5">The sequence shown here is derived from an EMBL/GenBank/DDBJ whole genome shotgun (WGS) entry which is preliminary data.</text>
</comment>
<dbReference type="Gene3D" id="3.40.50.300">
    <property type="entry name" value="P-loop containing nucleotide triphosphate hydrolases"/>
    <property type="match status" value="2"/>
</dbReference>
<evidence type="ECO:0000313" key="6">
    <source>
        <dbReference type="Proteomes" id="UP000310158"/>
    </source>
</evidence>
<dbReference type="PRINTS" id="PR00195">
    <property type="entry name" value="DYNAMIN"/>
</dbReference>
<dbReference type="SUPFAM" id="SSF52540">
    <property type="entry name" value="P-loop containing nucleoside triphosphate hydrolases"/>
    <property type="match status" value="1"/>
</dbReference>
<dbReference type="InterPro" id="IPR022812">
    <property type="entry name" value="Dynamin"/>
</dbReference>
<keyword evidence="2" id="KW-0342">GTP-binding</keyword>
<proteinExistence type="predicted"/>
<dbReference type="OrthoDB" id="5061070at2759"/>
<dbReference type="GO" id="GO:0005737">
    <property type="term" value="C:cytoplasm"/>
    <property type="evidence" value="ECO:0007669"/>
    <property type="project" value="TreeGrafter"/>
</dbReference>
<dbReference type="PROSITE" id="PS51718">
    <property type="entry name" value="G_DYNAMIN_2"/>
    <property type="match status" value="1"/>
</dbReference>
<dbReference type="PROSITE" id="PS51388">
    <property type="entry name" value="GED"/>
    <property type="match status" value="1"/>
</dbReference>
<evidence type="ECO:0008006" key="7">
    <source>
        <dbReference type="Google" id="ProtNLM"/>
    </source>
</evidence>
<dbReference type="SMART" id="SM00053">
    <property type="entry name" value="DYNc"/>
    <property type="match status" value="1"/>
</dbReference>
<evidence type="ECO:0000256" key="2">
    <source>
        <dbReference type="ARBA" id="ARBA00023134"/>
    </source>
</evidence>
<organism evidence="5 6">
    <name type="scientific">Bondarzewia mesenterica</name>
    <dbReference type="NCBI Taxonomy" id="1095465"/>
    <lineage>
        <taxon>Eukaryota</taxon>
        <taxon>Fungi</taxon>
        <taxon>Dikarya</taxon>
        <taxon>Basidiomycota</taxon>
        <taxon>Agaricomycotina</taxon>
        <taxon>Agaricomycetes</taxon>
        <taxon>Russulales</taxon>
        <taxon>Bondarzewiaceae</taxon>
        <taxon>Bondarzewia</taxon>
    </lineage>
</organism>
<keyword evidence="1" id="KW-0547">Nucleotide-binding</keyword>
<sequence>MITGTEKSDQSTQLSNTNYASSRKELLQLVQKLREIGAQAIVDVPRVVVIGNQSAGKSSVVEAISGKQVVELAFGDVIHDPKQVELALRRAQAAVLNPHIETQKLLGMSAEQLANGIQSSTKPLLFSRNVVCVHLQGPDLTDLSFIDLPGLIQVAEERSLLELVESLVIDHIKGNSLILVTVPMTDDLENQKALTLAREVDPEGMRTMGVLTKPDLIGKGSKSRDLWLEVIEGRSKPLLHGYFCTRQPDDDEREKGITALQARQTEELYFDTHTPWSTSTHRGRFGVKNLVTILSPLLENIIKNTLPQLSEQTSAYLKACESDLSTLPEAISTEPATFMTGLITSLCDDIREYVKGGQGCERLIQENRQIFARFKQDIRSTTPNFTTFLDEDEHDVVIGKTRSSNVQFFLDDMRAHIERSVTRQLPNNVPFPAKTSLIVEFQSKWADAANACFSRVREITMRVLLECVKSRFGRWANLHAQVRACITDLVKKHYDACQAFISAALEIERTPFTQNTHYLQTCKEKWLTRYIDARAGRIAAKSGGKGSGPSKFNFLSAAAPVFKPSALASFSYTPQEKEIAEDDNDSDIDSKDVAIEESAHPSFALSAESPISPGPGSEQVDSKIRKALACLAEIGYTGLGKEDLARLNKPDSYQTEMEAMAEVRGYFQVAYKALTSTRQRIIDYIPSFIDLKFVNEIMADIHPFLLVQLKLGMGDAAERCKRYLAEDPNVVARREELLARKVTLENVKSELYSFGI</sequence>
<gene>
    <name evidence="5" type="ORF">EW146_g6152</name>
</gene>
<dbReference type="GO" id="GO:0008017">
    <property type="term" value="F:microtubule binding"/>
    <property type="evidence" value="ECO:0007669"/>
    <property type="project" value="TreeGrafter"/>
</dbReference>
<keyword evidence="6" id="KW-1185">Reference proteome</keyword>
<feature type="domain" description="Dynamin-type G" evidence="4">
    <location>
        <begin position="41"/>
        <end position="307"/>
    </location>
</feature>
<dbReference type="InterPro" id="IPR000375">
    <property type="entry name" value="Dynamin_stalk"/>
</dbReference>
<evidence type="ECO:0000259" key="4">
    <source>
        <dbReference type="PROSITE" id="PS51718"/>
    </source>
</evidence>
<dbReference type="GO" id="GO:0005525">
    <property type="term" value="F:GTP binding"/>
    <property type="evidence" value="ECO:0007669"/>
    <property type="project" value="InterPro"/>
</dbReference>
<dbReference type="GO" id="GO:0005874">
    <property type="term" value="C:microtubule"/>
    <property type="evidence" value="ECO:0007669"/>
    <property type="project" value="TreeGrafter"/>
</dbReference>
<evidence type="ECO:0000256" key="1">
    <source>
        <dbReference type="ARBA" id="ARBA00022741"/>
    </source>
</evidence>
<dbReference type="Gene3D" id="1.20.120.1240">
    <property type="entry name" value="Dynamin, middle domain"/>
    <property type="match status" value="1"/>
</dbReference>
<dbReference type="Proteomes" id="UP000310158">
    <property type="component" value="Unassembled WGS sequence"/>
</dbReference>
<dbReference type="EMBL" id="SGPL01000298">
    <property type="protein sequence ID" value="THH14151.1"/>
    <property type="molecule type" value="Genomic_DNA"/>
</dbReference>
<dbReference type="AlphaFoldDB" id="A0A4S4LRH8"/>